<name>A0A1Y1ZCL6_9PLEO</name>
<dbReference type="Pfam" id="PF08939">
    <property type="entry name" value="Bles03"/>
    <property type="match status" value="1"/>
</dbReference>
<dbReference type="OrthoDB" id="10067381at2759"/>
<sequence length="278" mass="30840">MPPPDLPPADLSFPGLPPPDLHNIYQGKHDAWQLGESVDEFLKRLPPVTTTVDVCPWIWVANPFRDGHRNSGRPMVPELVQCGGELLQQSKQKRIAIQSEHDAKGKAAVTRMLNQEATQLKERIVDLAKETNLTEGKWMLFPSMKDLTRVWKLVVEGTIHNRLGSAAKVATNSGGTKARLICIYTKDFGDTKDVLRVLQELDGMGLVGFGRGIYYKADVYTYLDVYGGNAGDYGLQASIYSSQKMLSEAKFARSTPAPQKKQSTLDAFQTCSEPMDLD</sequence>
<proteinExistence type="inferred from homology"/>
<evidence type="ECO:0008006" key="4">
    <source>
        <dbReference type="Google" id="ProtNLM"/>
    </source>
</evidence>
<dbReference type="Gene3D" id="3.30.760.10">
    <property type="entry name" value="RNA Cap, Translation Initiation Factor Eif4e"/>
    <property type="match status" value="1"/>
</dbReference>
<keyword evidence="3" id="KW-1185">Reference proteome</keyword>
<comment type="similarity">
    <text evidence="1">Belongs to the UPF0696 family.</text>
</comment>
<comment type="caution">
    <text evidence="2">The sequence shown here is derived from an EMBL/GenBank/DDBJ whole genome shotgun (WGS) entry which is preliminary data.</text>
</comment>
<dbReference type="AlphaFoldDB" id="A0A1Y1ZCL6"/>
<evidence type="ECO:0000313" key="3">
    <source>
        <dbReference type="Proteomes" id="UP000193144"/>
    </source>
</evidence>
<dbReference type="PANTHER" id="PTHR31977">
    <property type="entry name" value="UPF0696 PROTEIN C11ORF68"/>
    <property type="match status" value="1"/>
</dbReference>
<accession>A0A1Y1ZCL6</accession>
<dbReference type="EMBL" id="MCFA01000108">
    <property type="protein sequence ID" value="ORY07555.1"/>
    <property type="molecule type" value="Genomic_DNA"/>
</dbReference>
<gene>
    <name evidence="2" type="ORF">BCR34DRAFT_489419</name>
</gene>
<dbReference type="Proteomes" id="UP000193144">
    <property type="component" value="Unassembled WGS sequence"/>
</dbReference>
<evidence type="ECO:0000313" key="2">
    <source>
        <dbReference type="EMBL" id="ORY07555.1"/>
    </source>
</evidence>
<dbReference type="SUPFAM" id="SSF55418">
    <property type="entry name" value="eIF4e-like"/>
    <property type="match status" value="1"/>
</dbReference>
<dbReference type="PANTHER" id="PTHR31977:SF1">
    <property type="entry name" value="UPF0696 PROTEIN C11ORF68"/>
    <property type="match status" value="1"/>
</dbReference>
<dbReference type="InterPro" id="IPR015034">
    <property type="entry name" value="Bles03"/>
</dbReference>
<reference evidence="2 3" key="1">
    <citation type="submission" date="2016-07" db="EMBL/GenBank/DDBJ databases">
        <title>Pervasive Adenine N6-methylation of Active Genes in Fungi.</title>
        <authorList>
            <consortium name="DOE Joint Genome Institute"/>
            <person name="Mondo S.J."/>
            <person name="Dannebaum R.O."/>
            <person name="Kuo R.C."/>
            <person name="Labutti K."/>
            <person name="Haridas S."/>
            <person name="Kuo A."/>
            <person name="Salamov A."/>
            <person name="Ahrendt S.R."/>
            <person name="Lipzen A."/>
            <person name="Sullivan W."/>
            <person name="Andreopoulos W.B."/>
            <person name="Clum A."/>
            <person name="Lindquist E."/>
            <person name="Daum C."/>
            <person name="Ramamoorthy G.K."/>
            <person name="Gryganskyi A."/>
            <person name="Culley D."/>
            <person name="Magnuson J.K."/>
            <person name="James T.Y."/>
            <person name="O'Malley M.A."/>
            <person name="Stajich J.E."/>
            <person name="Spatafora J.W."/>
            <person name="Visel A."/>
            <person name="Grigoriev I.V."/>
        </authorList>
    </citation>
    <scope>NUCLEOTIDE SEQUENCE [LARGE SCALE GENOMIC DNA]</scope>
    <source>
        <strain evidence="2 3">CBS 115471</strain>
    </source>
</reference>
<protein>
    <recommendedName>
        <fullName evidence="4">DUF1917-domain-containing protein</fullName>
    </recommendedName>
</protein>
<evidence type="ECO:0000256" key="1">
    <source>
        <dbReference type="ARBA" id="ARBA00010568"/>
    </source>
</evidence>
<dbReference type="InterPro" id="IPR023398">
    <property type="entry name" value="TIF_eIF4e-like"/>
</dbReference>
<organism evidence="2 3">
    <name type="scientific">Clohesyomyces aquaticus</name>
    <dbReference type="NCBI Taxonomy" id="1231657"/>
    <lineage>
        <taxon>Eukaryota</taxon>
        <taxon>Fungi</taxon>
        <taxon>Dikarya</taxon>
        <taxon>Ascomycota</taxon>
        <taxon>Pezizomycotina</taxon>
        <taxon>Dothideomycetes</taxon>
        <taxon>Pleosporomycetidae</taxon>
        <taxon>Pleosporales</taxon>
        <taxon>Lindgomycetaceae</taxon>
        <taxon>Clohesyomyces</taxon>
    </lineage>
</organism>